<proteinExistence type="predicted"/>
<sequence>MERWVSLDERMKSLGFLVGIASTLYVLDLNRNAMLIVEGERVKGFSERRFSFYKMIYANGKRVHLKVYRERVSASDMFVKVNSFMEYIKKKG</sequence>
<protein>
    <submittedName>
        <fullName evidence="1">Uncharacterized protein</fullName>
    </submittedName>
</protein>
<name>A0A841ZWC9_9LIST</name>
<accession>A0A841ZWC9</accession>
<reference evidence="1 2" key="1">
    <citation type="submission" date="2020-03" db="EMBL/GenBank/DDBJ databases">
        <title>Soil Listeria distribution.</title>
        <authorList>
            <person name="Liao J."/>
            <person name="Wiedmann M."/>
        </authorList>
    </citation>
    <scope>NUCLEOTIDE SEQUENCE [LARGE SCALE GENOMIC DNA]</scope>
    <source>
        <strain evidence="1 2">FSL L7-1427</strain>
    </source>
</reference>
<dbReference type="EMBL" id="JAARRU010000001">
    <property type="protein sequence ID" value="MBC1565059.1"/>
    <property type="molecule type" value="Genomic_DNA"/>
</dbReference>
<comment type="caution">
    <text evidence="1">The sequence shown here is derived from an EMBL/GenBank/DDBJ whole genome shotgun (WGS) entry which is preliminary data.</text>
</comment>
<gene>
    <name evidence="1" type="ORF">HB907_06525</name>
</gene>
<dbReference type="Proteomes" id="UP000586951">
    <property type="component" value="Unassembled WGS sequence"/>
</dbReference>
<dbReference type="RefSeq" id="WP_185417030.1">
    <property type="nucleotide sequence ID" value="NZ_JAARRU010000001.1"/>
</dbReference>
<evidence type="ECO:0000313" key="2">
    <source>
        <dbReference type="Proteomes" id="UP000586951"/>
    </source>
</evidence>
<dbReference type="AlphaFoldDB" id="A0A841ZWC9"/>
<evidence type="ECO:0000313" key="1">
    <source>
        <dbReference type="EMBL" id="MBC1565059.1"/>
    </source>
</evidence>
<organism evidence="1 2">
    <name type="scientific">Listeria booriae</name>
    <dbReference type="NCBI Taxonomy" id="1552123"/>
    <lineage>
        <taxon>Bacteria</taxon>
        <taxon>Bacillati</taxon>
        <taxon>Bacillota</taxon>
        <taxon>Bacilli</taxon>
        <taxon>Bacillales</taxon>
        <taxon>Listeriaceae</taxon>
        <taxon>Listeria</taxon>
    </lineage>
</organism>